<gene>
    <name evidence="8" type="ORF">BW732_08960</name>
</gene>
<dbReference type="Gene3D" id="3.30.1490.20">
    <property type="entry name" value="ATP-grasp fold, A domain"/>
    <property type="match status" value="1"/>
</dbReference>
<keyword evidence="9" id="KW-1185">Reference proteome</keyword>
<keyword evidence="6" id="KW-0464">Manganese</keyword>
<proteinExistence type="predicted"/>
<dbReference type="PANTHER" id="PTHR11609:SF5">
    <property type="entry name" value="PHOSPHORIBOSYLAMINOIMIDAZOLE CARBOXYLASE"/>
    <property type="match status" value="1"/>
</dbReference>
<dbReference type="Gene3D" id="3.40.50.20">
    <property type="match status" value="1"/>
</dbReference>
<evidence type="ECO:0000256" key="2">
    <source>
        <dbReference type="ARBA" id="ARBA00001946"/>
    </source>
</evidence>
<dbReference type="Proteomes" id="UP000188246">
    <property type="component" value="Chromosome"/>
</dbReference>
<evidence type="ECO:0000313" key="8">
    <source>
        <dbReference type="EMBL" id="AQP54338.1"/>
    </source>
</evidence>
<name>A0A1Q2D7H5_9ENTE</name>
<comment type="cofactor">
    <cofactor evidence="1">
        <name>Mn(2+)</name>
        <dbReference type="ChEBI" id="CHEBI:29035"/>
    </cofactor>
</comment>
<dbReference type="STRING" id="633807.BW732_08960"/>
<dbReference type="Pfam" id="PF22660">
    <property type="entry name" value="RS_preATP-grasp-like"/>
    <property type="match status" value="1"/>
</dbReference>
<dbReference type="KEGG" id="vpi:BW732_08960"/>
<dbReference type="Gene3D" id="3.30.470.20">
    <property type="entry name" value="ATP-grasp fold, B domain"/>
    <property type="match status" value="1"/>
</dbReference>
<comment type="cofactor">
    <cofactor evidence="2">
        <name>Mg(2+)</name>
        <dbReference type="ChEBI" id="CHEBI:18420"/>
    </cofactor>
</comment>
<dbReference type="InterPro" id="IPR054350">
    <property type="entry name" value="PurT/PurK_preATP-grasp"/>
</dbReference>
<dbReference type="InterPro" id="IPR013815">
    <property type="entry name" value="ATP_grasp_subdomain_1"/>
</dbReference>
<organism evidence="8 9">
    <name type="scientific">Vagococcus penaei</name>
    <dbReference type="NCBI Taxonomy" id="633807"/>
    <lineage>
        <taxon>Bacteria</taxon>
        <taxon>Bacillati</taxon>
        <taxon>Bacillota</taxon>
        <taxon>Bacilli</taxon>
        <taxon>Lactobacillales</taxon>
        <taxon>Enterococcaceae</taxon>
        <taxon>Vagococcus</taxon>
    </lineage>
</organism>
<protein>
    <submittedName>
        <fullName evidence="8">Uncharacterized protein</fullName>
    </submittedName>
</protein>
<evidence type="ECO:0000256" key="1">
    <source>
        <dbReference type="ARBA" id="ARBA00001936"/>
    </source>
</evidence>
<accession>A0A1Q2D7H5</accession>
<dbReference type="PANTHER" id="PTHR11609">
    <property type="entry name" value="PURINE BIOSYNTHESIS PROTEIN 6/7, PUR6/7"/>
    <property type="match status" value="1"/>
</dbReference>
<dbReference type="InterPro" id="IPR011761">
    <property type="entry name" value="ATP-grasp"/>
</dbReference>
<dbReference type="GO" id="GO:0005829">
    <property type="term" value="C:cytosol"/>
    <property type="evidence" value="ECO:0007669"/>
    <property type="project" value="TreeGrafter"/>
</dbReference>
<dbReference type="SUPFAM" id="SSF52440">
    <property type="entry name" value="PreATP-grasp domain"/>
    <property type="match status" value="1"/>
</dbReference>
<evidence type="ECO:0000256" key="6">
    <source>
        <dbReference type="ARBA" id="ARBA00023211"/>
    </source>
</evidence>
<dbReference type="GO" id="GO:0046872">
    <property type="term" value="F:metal ion binding"/>
    <property type="evidence" value="ECO:0007669"/>
    <property type="project" value="InterPro"/>
</dbReference>
<evidence type="ECO:0000256" key="5">
    <source>
        <dbReference type="ARBA" id="ARBA00022840"/>
    </source>
</evidence>
<dbReference type="Pfam" id="PF02222">
    <property type="entry name" value="ATP-grasp"/>
    <property type="match status" value="1"/>
</dbReference>
<dbReference type="InterPro" id="IPR003135">
    <property type="entry name" value="ATP-grasp_carboxylate-amine"/>
</dbReference>
<evidence type="ECO:0000313" key="9">
    <source>
        <dbReference type="Proteomes" id="UP000188246"/>
    </source>
</evidence>
<dbReference type="OrthoDB" id="9804625at2"/>
<comment type="pathway">
    <text evidence="7">Purine metabolism.</text>
</comment>
<keyword evidence="3" id="KW-0547">Nucleotide-binding</keyword>
<evidence type="ECO:0000256" key="7">
    <source>
        <dbReference type="ARBA" id="ARBA00025704"/>
    </source>
</evidence>
<evidence type="ECO:0000256" key="4">
    <source>
        <dbReference type="ARBA" id="ARBA00022755"/>
    </source>
</evidence>
<reference evidence="8 9" key="1">
    <citation type="journal article" date="2010" name="Int. J. Syst. Evol. Microbiol.">
        <title>Vagococcus penaei sp. nov., isolated from spoilage microbiota of cooked shrimp (Penaeus vannamei).</title>
        <authorList>
            <person name="Jaffres E."/>
            <person name="Prevost H."/>
            <person name="Rossero A."/>
            <person name="Joffraud J.J."/>
            <person name="Dousset X."/>
        </authorList>
    </citation>
    <scope>NUCLEOTIDE SEQUENCE [LARGE SCALE GENOMIC DNA]</scope>
    <source>
        <strain evidence="8 9">CD276</strain>
    </source>
</reference>
<dbReference type="PROSITE" id="PS50975">
    <property type="entry name" value="ATP_GRASP"/>
    <property type="match status" value="1"/>
</dbReference>
<keyword evidence="4" id="KW-0658">Purine biosynthesis</keyword>
<dbReference type="SUPFAM" id="SSF56059">
    <property type="entry name" value="Glutathione synthetase ATP-binding domain-like"/>
    <property type="match status" value="1"/>
</dbReference>
<dbReference type="EMBL" id="CP019609">
    <property type="protein sequence ID" value="AQP54338.1"/>
    <property type="molecule type" value="Genomic_DNA"/>
</dbReference>
<dbReference type="GO" id="GO:0005524">
    <property type="term" value="F:ATP binding"/>
    <property type="evidence" value="ECO:0007669"/>
    <property type="project" value="UniProtKB-UniRule"/>
</dbReference>
<evidence type="ECO:0000256" key="3">
    <source>
        <dbReference type="ARBA" id="ARBA00022741"/>
    </source>
</evidence>
<dbReference type="InterPro" id="IPR016185">
    <property type="entry name" value="PreATP-grasp_dom_sf"/>
</dbReference>
<sequence length="387" mass="43798">MLFKKVVEVILSKIILPGSTIGIIGGKHLSRMMAIAAKQMGLKVVIIDPDDNCPASSIVDKQILSDINDELGLIQLADSCDVITYEYESVNSVALDYLEKVAYVPQGTMGLSVTQDRILEREFLNNHLINIAPYETVIVVSDVREAIQKLGYPCMVKRARRNPYEEEVVLIQSSQDVDKVVPLIQKGACIVEPVLSIKKELFISIGINRNGEYTLFPIVETVPDVNHDLSDVVAFFEAEELTEDLKNQIYLIAKVVASELNVSGVVGIELFLTEENNLYVNEISARPHDYSLYTINGCNFSEYDVHIRGLCNWKLPTIWHYLPSVTFMITNQNVDLVSGLINQKPNWHFHFYERLRREGEKRYGHVTVVTDDLEATQEELRNLKILN</sequence>
<keyword evidence="5" id="KW-0067">ATP-binding</keyword>
<dbReference type="GO" id="GO:0006164">
    <property type="term" value="P:purine nucleotide biosynthetic process"/>
    <property type="evidence" value="ECO:0007669"/>
    <property type="project" value="UniProtKB-KW"/>
</dbReference>
<dbReference type="AlphaFoldDB" id="A0A1Q2D7H5"/>